<dbReference type="GO" id="GO:0016887">
    <property type="term" value="F:ATP hydrolysis activity"/>
    <property type="evidence" value="ECO:0007669"/>
    <property type="project" value="InterPro"/>
</dbReference>
<dbReference type="RefSeq" id="WP_072576823.1">
    <property type="nucleotide sequence ID" value="NZ_LWHB01000106.1"/>
</dbReference>
<dbReference type="InterPro" id="IPR003593">
    <property type="entry name" value="AAA+_ATPase"/>
</dbReference>
<dbReference type="OrthoDB" id="9802264at2"/>
<dbReference type="EMBL" id="UHIC01000001">
    <property type="protein sequence ID" value="SUO92994.1"/>
    <property type="molecule type" value="Genomic_DNA"/>
</dbReference>
<organism evidence="5 6">
    <name type="scientific">Suttonella ornithocola</name>
    <dbReference type="NCBI Taxonomy" id="279832"/>
    <lineage>
        <taxon>Bacteria</taxon>
        <taxon>Pseudomonadati</taxon>
        <taxon>Pseudomonadota</taxon>
        <taxon>Gammaproteobacteria</taxon>
        <taxon>Cardiobacteriales</taxon>
        <taxon>Cardiobacteriaceae</taxon>
        <taxon>Suttonella</taxon>
    </lineage>
</organism>
<sequence>MVTTPLLQLKNISFACYKKTIINNASLSLHQGEIIALIGDNGAGKTSLLSIAAGLIPPHAGEVIYYCVSPKIAWMTDQATFFPNWTVAMLLNWYTELTHPTIKEEEKNAIIQQCHLESVLHQSCKTLSHGYRQRLSLAKALLQQPDILLLDEPSNGLDTKHRSILYHILKRCAKQGMGIIVIEHQWQRALQISNKIYDIYQGQVYKLPLPSKKEYWLWAEWQTQSDFPKTIPANKVLDYHTGYCCYTEKERTEKMMQLSIQPGVIALTTTPPSALLQNIRNKHHDA</sequence>
<dbReference type="Gene3D" id="3.40.50.300">
    <property type="entry name" value="P-loop containing nucleotide triphosphate hydrolases"/>
    <property type="match status" value="1"/>
</dbReference>
<accession>A0A380MLF4</accession>
<dbReference type="PROSITE" id="PS50893">
    <property type="entry name" value="ABC_TRANSPORTER_2"/>
    <property type="match status" value="1"/>
</dbReference>
<feature type="domain" description="ABC transporter" evidence="4">
    <location>
        <begin position="7"/>
        <end position="226"/>
    </location>
</feature>
<dbReference type="SUPFAM" id="SSF52540">
    <property type="entry name" value="P-loop containing nucleoside triphosphate hydrolases"/>
    <property type="match status" value="1"/>
</dbReference>
<dbReference type="SMART" id="SM00382">
    <property type="entry name" value="AAA"/>
    <property type="match status" value="1"/>
</dbReference>
<name>A0A380MLF4_9GAMM</name>
<dbReference type="Proteomes" id="UP000254601">
    <property type="component" value="Unassembled WGS sequence"/>
</dbReference>
<keyword evidence="2" id="KW-0547">Nucleotide-binding</keyword>
<keyword evidence="3 5" id="KW-0067">ATP-binding</keyword>
<protein>
    <submittedName>
        <fullName evidence="5">Lipopolysaccharide export system ATP-binding protein LptB</fullName>
        <ecNumber evidence="5">3.6.3.-</ecNumber>
    </submittedName>
</protein>
<proteinExistence type="predicted"/>
<dbReference type="InterPro" id="IPR003439">
    <property type="entry name" value="ABC_transporter-like_ATP-bd"/>
</dbReference>
<dbReference type="InterPro" id="IPR027417">
    <property type="entry name" value="P-loop_NTPase"/>
</dbReference>
<evidence type="ECO:0000256" key="3">
    <source>
        <dbReference type="ARBA" id="ARBA00022840"/>
    </source>
</evidence>
<evidence type="ECO:0000256" key="2">
    <source>
        <dbReference type="ARBA" id="ARBA00022741"/>
    </source>
</evidence>
<gene>
    <name evidence="5" type="primary">lptB_1</name>
    <name evidence="5" type="ORF">NCTC13337_00005</name>
</gene>
<dbReference type="InterPro" id="IPR050153">
    <property type="entry name" value="Metal_Ion_Import_ABC"/>
</dbReference>
<evidence type="ECO:0000313" key="5">
    <source>
        <dbReference type="EMBL" id="SUO92994.1"/>
    </source>
</evidence>
<reference evidence="5 6" key="1">
    <citation type="submission" date="2018-06" db="EMBL/GenBank/DDBJ databases">
        <authorList>
            <consortium name="Pathogen Informatics"/>
            <person name="Doyle S."/>
        </authorList>
    </citation>
    <scope>NUCLEOTIDE SEQUENCE [LARGE SCALE GENOMIC DNA]</scope>
    <source>
        <strain evidence="5 6">NCTC13337</strain>
    </source>
</reference>
<evidence type="ECO:0000256" key="1">
    <source>
        <dbReference type="ARBA" id="ARBA00022448"/>
    </source>
</evidence>
<dbReference type="Pfam" id="PF00005">
    <property type="entry name" value="ABC_tran"/>
    <property type="match status" value="1"/>
</dbReference>
<evidence type="ECO:0000259" key="4">
    <source>
        <dbReference type="PROSITE" id="PS50893"/>
    </source>
</evidence>
<dbReference type="GO" id="GO:0005524">
    <property type="term" value="F:ATP binding"/>
    <property type="evidence" value="ECO:0007669"/>
    <property type="project" value="UniProtKB-KW"/>
</dbReference>
<dbReference type="CDD" id="cd03230">
    <property type="entry name" value="ABC_DR_subfamily_A"/>
    <property type="match status" value="1"/>
</dbReference>
<keyword evidence="5" id="KW-0378">Hydrolase</keyword>
<dbReference type="EC" id="3.6.3.-" evidence="5"/>
<keyword evidence="6" id="KW-1185">Reference proteome</keyword>
<dbReference type="PANTHER" id="PTHR42734">
    <property type="entry name" value="METAL TRANSPORT SYSTEM ATP-BINDING PROTEIN TM_0124-RELATED"/>
    <property type="match status" value="1"/>
</dbReference>
<evidence type="ECO:0000313" key="6">
    <source>
        <dbReference type="Proteomes" id="UP000254601"/>
    </source>
</evidence>
<keyword evidence="1" id="KW-0813">Transport</keyword>
<dbReference type="AlphaFoldDB" id="A0A380MLF4"/>